<evidence type="ECO:0000256" key="1">
    <source>
        <dbReference type="ARBA" id="ARBA00001936"/>
    </source>
</evidence>
<keyword evidence="3" id="KW-0479">Metal-binding</keyword>
<proteinExistence type="predicted"/>
<evidence type="ECO:0000256" key="3">
    <source>
        <dbReference type="ARBA" id="ARBA00022723"/>
    </source>
</evidence>
<dbReference type="Gramene" id="ESR42697">
    <property type="protein sequence ID" value="ESR42697"/>
    <property type="gene ID" value="CICLE_v10013367mg"/>
</dbReference>
<feature type="domain" description="Nudix hydrolase" evidence="7">
    <location>
        <begin position="55"/>
        <end position="198"/>
    </location>
</feature>
<dbReference type="GO" id="GO:0015937">
    <property type="term" value="P:coenzyme A biosynthetic process"/>
    <property type="evidence" value="ECO:0007669"/>
    <property type="project" value="UniProtKB-ARBA"/>
</dbReference>
<dbReference type="Pfam" id="PF00293">
    <property type="entry name" value="NUDIX"/>
    <property type="match status" value="1"/>
</dbReference>
<dbReference type="InterPro" id="IPR000086">
    <property type="entry name" value="NUDIX_hydrolase_dom"/>
</dbReference>
<dbReference type="eggNOG" id="KOG3069">
    <property type="taxonomic scope" value="Eukaryota"/>
</dbReference>
<dbReference type="GO" id="GO:0010945">
    <property type="term" value="F:coenzyme A diphosphatase activity"/>
    <property type="evidence" value="ECO:0007669"/>
    <property type="project" value="InterPro"/>
</dbReference>
<dbReference type="EMBL" id="KI536861">
    <property type="protein sequence ID" value="ESR42697.1"/>
    <property type="molecule type" value="Genomic_DNA"/>
</dbReference>
<dbReference type="SUPFAM" id="SSF55811">
    <property type="entry name" value="Nudix"/>
    <property type="match status" value="1"/>
</dbReference>
<feature type="non-terminal residue" evidence="8">
    <location>
        <position position="1"/>
    </location>
</feature>
<dbReference type="STRING" id="85681.V4SPV0"/>
<evidence type="ECO:0000313" key="8">
    <source>
        <dbReference type="EMBL" id="ESR42697.1"/>
    </source>
</evidence>
<dbReference type="InParanoid" id="V4SPV0"/>
<evidence type="ECO:0000259" key="7">
    <source>
        <dbReference type="PROSITE" id="PS51462"/>
    </source>
</evidence>
<reference evidence="8 9" key="1">
    <citation type="submission" date="2013-10" db="EMBL/GenBank/DDBJ databases">
        <authorList>
            <consortium name="International Citrus Genome Consortium"/>
            <person name="Jenkins J."/>
            <person name="Schmutz J."/>
            <person name="Prochnik S."/>
            <person name="Rokhsar D."/>
            <person name="Gmitter F."/>
            <person name="Ollitrault P."/>
            <person name="Machado M."/>
            <person name="Talon M."/>
            <person name="Wincker P."/>
            <person name="Jaillon O."/>
            <person name="Morgante M."/>
        </authorList>
    </citation>
    <scope>NUCLEOTIDE SEQUENCE</scope>
    <source>
        <strain evidence="9">cv. Clemenules</strain>
    </source>
</reference>
<evidence type="ECO:0000256" key="5">
    <source>
        <dbReference type="ARBA" id="ARBA00022842"/>
    </source>
</evidence>
<keyword evidence="9" id="KW-1185">Reference proteome</keyword>
<dbReference type="GO" id="GO:0005737">
    <property type="term" value="C:cytoplasm"/>
    <property type="evidence" value="ECO:0007669"/>
    <property type="project" value="UniProtKB-ARBA"/>
</dbReference>
<dbReference type="Proteomes" id="UP000030687">
    <property type="component" value="Unassembled WGS sequence"/>
</dbReference>
<dbReference type="GO" id="GO:0008893">
    <property type="term" value="F:guanosine-3',5'-bis(diphosphate) 3'-diphosphatase activity"/>
    <property type="evidence" value="ECO:0007669"/>
    <property type="project" value="UniProtKB-ARBA"/>
</dbReference>
<organism evidence="8 9">
    <name type="scientific">Citrus clementina</name>
    <name type="common">Clementine</name>
    <name type="synonym">Citrus deliciosa x Citrus sinensis</name>
    <dbReference type="NCBI Taxonomy" id="85681"/>
    <lineage>
        <taxon>Eukaryota</taxon>
        <taxon>Viridiplantae</taxon>
        <taxon>Streptophyta</taxon>
        <taxon>Embryophyta</taxon>
        <taxon>Tracheophyta</taxon>
        <taxon>Spermatophyta</taxon>
        <taxon>Magnoliopsida</taxon>
        <taxon>eudicotyledons</taxon>
        <taxon>Gunneridae</taxon>
        <taxon>Pentapetalae</taxon>
        <taxon>rosids</taxon>
        <taxon>malvids</taxon>
        <taxon>Sapindales</taxon>
        <taxon>Rutaceae</taxon>
        <taxon>Aurantioideae</taxon>
        <taxon>Citrus</taxon>
    </lineage>
</organism>
<gene>
    <name evidence="8" type="ORF">CICLE_v10013367mg</name>
</gene>
<sequence length="231" mass="25756">EHNYCGNQTLLQRIAEQLQVNKPTSSNEQQVDGDDDRIIGSNLGIMESVAKQNEHRRAAVLICVFEEGHGGELRVILTKRSMNLSSYPGDVALPEGKMEDGDADDSATALREAMEEIGLDPHLVQVAAHLEPFNSKNQLNVVPVIGLLAKMEDFKPVLNPDEVDAFSMYNWKCFSREWMGYKYIQHHFDFETSKQGVFPICGLTASILIRAASIIYQRVPLFNSQLASSSS</sequence>
<dbReference type="GO" id="GO:0015938">
    <property type="term" value="P:coenzyme A catabolic process"/>
    <property type="evidence" value="ECO:0007669"/>
    <property type="project" value="TreeGrafter"/>
</dbReference>
<comment type="cofactor">
    <cofactor evidence="1">
        <name>Mn(2+)</name>
        <dbReference type="ChEBI" id="CHEBI:29035"/>
    </cofactor>
</comment>
<accession>V4SPV0</accession>
<comment type="cofactor">
    <cofactor evidence="2">
        <name>Mg(2+)</name>
        <dbReference type="ChEBI" id="CHEBI:18420"/>
    </cofactor>
</comment>
<keyword evidence="5" id="KW-0460">Magnesium</keyword>
<protein>
    <recommendedName>
        <fullName evidence="7">Nudix hydrolase domain-containing protein</fullName>
    </recommendedName>
</protein>
<name>V4SPV0_CITCL</name>
<keyword evidence="4" id="KW-0378">Hydrolase</keyword>
<evidence type="ECO:0000256" key="6">
    <source>
        <dbReference type="ARBA" id="ARBA00023211"/>
    </source>
</evidence>
<dbReference type="KEGG" id="cic:CICLE_v10013367mg"/>
<dbReference type="Gene3D" id="3.90.79.10">
    <property type="entry name" value="Nucleoside Triphosphate Pyrophosphohydrolase"/>
    <property type="match status" value="1"/>
</dbReference>
<dbReference type="GO" id="GO:0046872">
    <property type="term" value="F:metal ion binding"/>
    <property type="evidence" value="ECO:0007669"/>
    <property type="project" value="UniProtKB-KW"/>
</dbReference>
<dbReference type="CDD" id="cd03426">
    <property type="entry name" value="NUDIX_CoAse_Nudt7"/>
    <property type="match status" value="1"/>
</dbReference>
<dbReference type="AlphaFoldDB" id="V4SPV0"/>
<keyword evidence="6" id="KW-0464">Manganese</keyword>
<evidence type="ECO:0000313" key="9">
    <source>
        <dbReference type="Proteomes" id="UP000030687"/>
    </source>
</evidence>
<dbReference type="GO" id="GO:0006637">
    <property type="term" value="P:acyl-CoA metabolic process"/>
    <property type="evidence" value="ECO:0007669"/>
    <property type="project" value="UniProtKB-ARBA"/>
</dbReference>
<dbReference type="FunFam" id="3.90.79.10:FF:000036">
    <property type="entry name" value="Nudix hydrolase 11"/>
    <property type="match status" value="1"/>
</dbReference>
<evidence type="ECO:0000256" key="2">
    <source>
        <dbReference type="ARBA" id="ARBA00001946"/>
    </source>
</evidence>
<dbReference type="PANTHER" id="PTHR12992">
    <property type="entry name" value="NUDIX HYDROLASE"/>
    <property type="match status" value="1"/>
</dbReference>
<dbReference type="PANTHER" id="PTHR12992:SF26">
    <property type="entry name" value="NUDIX HYDROLASE 15, MITOCHONDRIAL-LIKE"/>
    <property type="match status" value="1"/>
</dbReference>
<evidence type="ECO:0000256" key="4">
    <source>
        <dbReference type="ARBA" id="ARBA00022801"/>
    </source>
</evidence>
<dbReference type="PROSITE" id="PS51462">
    <property type="entry name" value="NUDIX"/>
    <property type="match status" value="1"/>
</dbReference>
<dbReference type="InterPro" id="IPR015797">
    <property type="entry name" value="NUDIX_hydrolase-like_dom_sf"/>
</dbReference>
<dbReference type="InterPro" id="IPR045121">
    <property type="entry name" value="CoAse"/>
</dbReference>